<dbReference type="EMBL" id="JAFKCU010000006">
    <property type="protein sequence ID" value="MBN7817516.1"/>
    <property type="molecule type" value="Genomic_DNA"/>
</dbReference>
<dbReference type="Proteomes" id="UP000664480">
    <property type="component" value="Unassembled WGS sequence"/>
</dbReference>
<proteinExistence type="inferred from homology"/>
<evidence type="ECO:0000256" key="1">
    <source>
        <dbReference type="ARBA" id="ARBA00006739"/>
    </source>
</evidence>
<comment type="similarity">
    <text evidence="1">Belongs to the glycosyltransferase 2 family.</text>
</comment>
<protein>
    <submittedName>
        <fullName evidence="5">Glycosyltransferase</fullName>
    </submittedName>
</protein>
<dbReference type="Gene3D" id="3.90.550.10">
    <property type="entry name" value="Spore Coat Polysaccharide Biosynthesis Protein SpsA, Chain A"/>
    <property type="match status" value="1"/>
</dbReference>
<comment type="caution">
    <text evidence="5">The sequence shown here is derived from an EMBL/GenBank/DDBJ whole genome shotgun (WGS) entry which is preliminary data.</text>
</comment>
<evidence type="ECO:0000313" key="5">
    <source>
        <dbReference type="EMBL" id="MBN7817516.1"/>
    </source>
</evidence>
<keyword evidence="3" id="KW-0808">Transferase</keyword>
<feature type="domain" description="Glycosyltransferase 2-like" evidence="4">
    <location>
        <begin position="10"/>
        <end position="114"/>
    </location>
</feature>
<name>A0ABS3CMV2_9BACT</name>
<dbReference type="Pfam" id="PF00535">
    <property type="entry name" value="Glycos_transf_2"/>
    <property type="match status" value="1"/>
</dbReference>
<organism evidence="5 6">
    <name type="scientific">Algoriphagus pacificus</name>
    <dbReference type="NCBI Taxonomy" id="2811234"/>
    <lineage>
        <taxon>Bacteria</taxon>
        <taxon>Pseudomonadati</taxon>
        <taxon>Bacteroidota</taxon>
        <taxon>Cytophagia</taxon>
        <taxon>Cytophagales</taxon>
        <taxon>Cyclobacteriaceae</taxon>
        <taxon>Algoriphagus</taxon>
    </lineage>
</organism>
<keyword evidence="6" id="KW-1185">Reference proteome</keyword>
<accession>A0ABS3CMV2</accession>
<dbReference type="PANTHER" id="PTHR43179:SF12">
    <property type="entry name" value="GALACTOFURANOSYLTRANSFERASE GLFT2"/>
    <property type="match status" value="1"/>
</dbReference>
<evidence type="ECO:0000313" key="6">
    <source>
        <dbReference type="Proteomes" id="UP000664480"/>
    </source>
</evidence>
<evidence type="ECO:0000259" key="4">
    <source>
        <dbReference type="Pfam" id="PF00535"/>
    </source>
</evidence>
<dbReference type="SUPFAM" id="SSF53448">
    <property type="entry name" value="Nucleotide-diphospho-sugar transferases"/>
    <property type="match status" value="1"/>
</dbReference>
<dbReference type="RefSeq" id="WP_206588187.1">
    <property type="nucleotide sequence ID" value="NZ_JAFKCU010000006.1"/>
</dbReference>
<sequence length="295" mass="33745">MVFNLKLKISALVVTFNRKDELIKTIKSLRFNGFQECDIFVINNNSNDGTQELIESIFPNLSLINLPENIASAGGFAKGLEISFKKGYDWCFLCNDDSRPKKGCLESMISALNSCSDHKLAFLKVANLNPNGEALLLKWKGIGVQYSIPISDKLIKTDLITFDGCMISSELITKIGYCDPEFFMGVYEYDYCLRAKDAGYSCYVLPNGLLEDGKLGSISGTPPWRQYYNTRNLLWLGINRKSFMIIKGWLIRELKYTYAIIFFGDRKLERLHFKFRAVRDALLNRRGRTYDPSKY</sequence>
<gene>
    <name evidence="5" type="ORF">J0A69_18890</name>
</gene>
<dbReference type="InterPro" id="IPR001173">
    <property type="entry name" value="Glyco_trans_2-like"/>
</dbReference>
<dbReference type="InterPro" id="IPR029044">
    <property type="entry name" value="Nucleotide-diphossugar_trans"/>
</dbReference>
<reference evidence="5 6" key="1">
    <citation type="submission" date="2021-03" db="EMBL/GenBank/DDBJ databases">
        <title>novel species isolated from a fishpond in China.</title>
        <authorList>
            <person name="Lu H."/>
            <person name="Cai Z."/>
        </authorList>
    </citation>
    <scope>NUCLEOTIDE SEQUENCE [LARGE SCALE GENOMIC DNA]</scope>
    <source>
        <strain evidence="5 6">YJ13C</strain>
    </source>
</reference>
<dbReference type="PANTHER" id="PTHR43179">
    <property type="entry name" value="RHAMNOSYLTRANSFERASE WBBL"/>
    <property type="match status" value="1"/>
</dbReference>
<evidence type="ECO:0000256" key="3">
    <source>
        <dbReference type="ARBA" id="ARBA00022679"/>
    </source>
</evidence>
<evidence type="ECO:0000256" key="2">
    <source>
        <dbReference type="ARBA" id="ARBA00022676"/>
    </source>
</evidence>
<keyword evidence="2" id="KW-0328">Glycosyltransferase</keyword>